<evidence type="ECO:0000313" key="1">
    <source>
        <dbReference type="EMBL" id="CAB3385868.1"/>
    </source>
</evidence>
<protein>
    <submittedName>
        <fullName evidence="1">Uncharacterized protein</fullName>
    </submittedName>
</protein>
<comment type="caution">
    <text evidence="1">The sequence shown here is derived from an EMBL/GenBank/DDBJ whole genome shotgun (WGS) entry which is preliminary data.</text>
</comment>
<accession>A0A8S1DYV1</accession>
<reference evidence="1 2" key="1">
    <citation type="submission" date="2020-04" db="EMBL/GenBank/DDBJ databases">
        <authorList>
            <person name="Alioto T."/>
            <person name="Alioto T."/>
            <person name="Gomez Garrido J."/>
        </authorList>
    </citation>
    <scope>NUCLEOTIDE SEQUENCE [LARGE SCALE GENOMIC DNA]</scope>
</reference>
<proteinExistence type="predicted"/>
<organism evidence="1 2">
    <name type="scientific">Cloeon dipterum</name>
    <dbReference type="NCBI Taxonomy" id="197152"/>
    <lineage>
        <taxon>Eukaryota</taxon>
        <taxon>Metazoa</taxon>
        <taxon>Ecdysozoa</taxon>
        <taxon>Arthropoda</taxon>
        <taxon>Hexapoda</taxon>
        <taxon>Insecta</taxon>
        <taxon>Pterygota</taxon>
        <taxon>Palaeoptera</taxon>
        <taxon>Ephemeroptera</taxon>
        <taxon>Pisciforma</taxon>
        <taxon>Baetidae</taxon>
        <taxon>Cloeon</taxon>
    </lineage>
</organism>
<evidence type="ECO:0000313" key="2">
    <source>
        <dbReference type="Proteomes" id="UP000494165"/>
    </source>
</evidence>
<gene>
    <name evidence="1" type="ORF">CLODIP_2_CD05397</name>
</gene>
<dbReference type="Proteomes" id="UP000494165">
    <property type="component" value="Unassembled WGS sequence"/>
</dbReference>
<dbReference type="AlphaFoldDB" id="A0A8S1DYV1"/>
<dbReference type="EMBL" id="CADEPI010000436">
    <property type="protein sequence ID" value="CAB3385868.1"/>
    <property type="molecule type" value="Genomic_DNA"/>
</dbReference>
<name>A0A8S1DYV1_9INSE</name>
<keyword evidence="2" id="KW-1185">Reference proteome</keyword>
<sequence length="83" mass="9697">MSWRFHKGRDPPDFTLALAADPNPTSFDLESLYYGRVEIDGFWYHGQVREDGKCYYVMYLSSMDTDVVLPSSQFEFIESKLND</sequence>